<evidence type="ECO:0008006" key="4">
    <source>
        <dbReference type="Google" id="ProtNLM"/>
    </source>
</evidence>
<dbReference type="Proteomes" id="UP000030708">
    <property type="component" value="Unassembled WGS sequence"/>
</dbReference>
<gene>
    <name evidence="2" type="ORF">PFTANZ_00431</name>
</gene>
<name>A0A024WE73_PLAFA</name>
<dbReference type="InterPro" id="IPR006373">
    <property type="entry name" value="VSA_Rifin"/>
</dbReference>
<dbReference type="Pfam" id="PF02009">
    <property type="entry name" value="RIFIN"/>
    <property type="match status" value="1"/>
</dbReference>
<evidence type="ECO:0000313" key="2">
    <source>
        <dbReference type="EMBL" id="ETW38853.1"/>
    </source>
</evidence>
<dbReference type="AlphaFoldDB" id="A0A024WE73"/>
<accession>A0A024WE73</accession>
<keyword evidence="1" id="KW-1133">Transmembrane helix</keyword>
<evidence type="ECO:0000256" key="1">
    <source>
        <dbReference type="SAM" id="Phobius"/>
    </source>
</evidence>
<protein>
    <recommendedName>
        <fullName evidence="4">Surface antigen</fullName>
    </recommendedName>
</protein>
<sequence>MCVSTNAYQGKLFCNYGSMFGENVDNITAISANAKRAVIKAGEAAAKTTTETTKVLTAEKTGEVTSTSAIFSNPMVISFIVVVIIVIILLITYLILRYRRKKKMKRKLQYIKLLKE</sequence>
<organism evidence="2 3">
    <name type="scientific">Plasmodium falciparum Tanzania</name>
    <name type="common">2000708</name>
    <dbReference type="NCBI Taxonomy" id="1036725"/>
    <lineage>
        <taxon>Eukaryota</taxon>
        <taxon>Sar</taxon>
        <taxon>Alveolata</taxon>
        <taxon>Apicomplexa</taxon>
        <taxon>Aconoidasida</taxon>
        <taxon>Haemosporida</taxon>
        <taxon>Plasmodiidae</taxon>
        <taxon>Plasmodium</taxon>
        <taxon>Plasmodium (Laverania)</taxon>
    </lineage>
</organism>
<proteinExistence type="predicted"/>
<reference evidence="2 3" key="2">
    <citation type="submission" date="2013-02" db="EMBL/GenBank/DDBJ databases">
        <title>The Genome Sequence of Plasmodium falciparum Tanzania (2000708).</title>
        <authorList>
            <consortium name="The Broad Institute Genome Sequencing Platform"/>
            <consortium name="The Broad Institute Genome Sequencing Center for Infectious Disease"/>
            <person name="Neafsey D."/>
            <person name="Cheeseman I."/>
            <person name="Volkman S."/>
            <person name="Adams J."/>
            <person name="Walker B."/>
            <person name="Young S.K."/>
            <person name="Zeng Q."/>
            <person name="Gargeya S."/>
            <person name="Fitzgerald M."/>
            <person name="Haas B."/>
            <person name="Abouelleil A."/>
            <person name="Alvarado L."/>
            <person name="Arachchi H.M."/>
            <person name="Berlin A.M."/>
            <person name="Chapman S.B."/>
            <person name="Dewar J."/>
            <person name="Goldberg J."/>
            <person name="Griggs A."/>
            <person name="Gujja S."/>
            <person name="Hansen M."/>
            <person name="Howarth C."/>
            <person name="Imamovic A."/>
            <person name="Larimer J."/>
            <person name="McCowan C."/>
            <person name="Murphy C."/>
            <person name="Neiman D."/>
            <person name="Pearson M."/>
            <person name="Priest M."/>
            <person name="Roberts A."/>
            <person name="Saif S."/>
            <person name="Shea T."/>
            <person name="Sisk P."/>
            <person name="Sykes S."/>
            <person name="Wortman J."/>
            <person name="Nusbaum C."/>
            <person name="Birren B."/>
        </authorList>
    </citation>
    <scope>NUCLEOTIDE SEQUENCE [LARGE SCALE GENOMIC DNA]</scope>
    <source>
        <strain evidence="3">Tanzania (2000708)</strain>
    </source>
</reference>
<dbReference type="EMBL" id="KI926283">
    <property type="protein sequence ID" value="ETW38853.1"/>
    <property type="molecule type" value="Genomic_DNA"/>
</dbReference>
<evidence type="ECO:0000313" key="3">
    <source>
        <dbReference type="Proteomes" id="UP000030708"/>
    </source>
</evidence>
<feature type="transmembrane region" description="Helical" evidence="1">
    <location>
        <begin position="75"/>
        <end position="96"/>
    </location>
</feature>
<reference evidence="2 3" key="1">
    <citation type="submission" date="2013-02" db="EMBL/GenBank/DDBJ databases">
        <title>The Genome Annotation of Plasmodium falciparum Tanzania (2000708).</title>
        <authorList>
            <consortium name="The Broad Institute Genome Sequencing Platform"/>
            <consortium name="The Broad Institute Genome Sequencing Center for Infectious Disease"/>
            <person name="Neafsey D."/>
            <person name="Hoffman S."/>
            <person name="Volkman S."/>
            <person name="Rosenthal P."/>
            <person name="Walker B."/>
            <person name="Young S.K."/>
            <person name="Zeng Q."/>
            <person name="Gargeya S."/>
            <person name="Fitzgerald M."/>
            <person name="Haas B."/>
            <person name="Abouelleil A."/>
            <person name="Allen A.W."/>
            <person name="Alvarado L."/>
            <person name="Arachchi H.M."/>
            <person name="Berlin A.M."/>
            <person name="Chapman S.B."/>
            <person name="Gainer-Dewar J."/>
            <person name="Goldberg J."/>
            <person name="Griggs A."/>
            <person name="Gujja S."/>
            <person name="Hansen M."/>
            <person name="Howarth C."/>
            <person name="Imamovic A."/>
            <person name="Ireland A."/>
            <person name="Larimer J."/>
            <person name="McCowan C."/>
            <person name="Murphy C."/>
            <person name="Pearson M."/>
            <person name="Poon T.W."/>
            <person name="Priest M."/>
            <person name="Roberts A."/>
            <person name="Saif S."/>
            <person name="Shea T."/>
            <person name="Sisk P."/>
            <person name="Sykes S."/>
            <person name="Wortman J."/>
            <person name="Nusbaum C."/>
            <person name="Birren B."/>
        </authorList>
    </citation>
    <scope>NUCLEOTIDE SEQUENCE [LARGE SCALE GENOMIC DNA]</scope>
    <source>
        <strain evidence="3">Tanzania (2000708)</strain>
    </source>
</reference>
<keyword evidence="1" id="KW-0472">Membrane</keyword>
<keyword evidence="1" id="KW-0812">Transmembrane</keyword>